<dbReference type="SMART" id="SM00271">
    <property type="entry name" value="DnaJ"/>
    <property type="match status" value="1"/>
</dbReference>
<organism evidence="5 6">
    <name type="scientific">Plasmodium malariae</name>
    <dbReference type="NCBI Taxonomy" id="5858"/>
    <lineage>
        <taxon>Eukaryota</taxon>
        <taxon>Sar</taxon>
        <taxon>Alveolata</taxon>
        <taxon>Apicomplexa</taxon>
        <taxon>Aconoidasida</taxon>
        <taxon>Haemosporida</taxon>
        <taxon>Plasmodiidae</taxon>
        <taxon>Plasmodium</taxon>
        <taxon>Plasmodium (Plasmodium)</taxon>
    </lineage>
</organism>
<evidence type="ECO:0000256" key="2">
    <source>
        <dbReference type="SAM" id="MobiDB-lite"/>
    </source>
</evidence>
<feature type="compositionally biased region" description="Basic residues" evidence="2">
    <location>
        <begin position="63"/>
        <end position="74"/>
    </location>
</feature>
<feature type="region of interest" description="Disordered" evidence="2">
    <location>
        <begin position="861"/>
        <end position="889"/>
    </location>
</feature>
<name>A0A1A8VUN2_PLAMA</name>
<feature type="compositionally biased region" description="Low complexity" evidence="2">
    <location>
        <begin position="347"/>
        <end position="358"/>
    </location>
</feature>
<feature type="compositionally biased region" description="Polar residues" evidence="2">
    <location>
        <begin position="75"/>
        <end position="85"/>
    </location>
</feature>
<dbReference type="PROSITE" id="PS50076">
    <property type="entry name" value="DNAJ_2"/>
    <property type="match status" value="1"/>
</dbReference>
<reference evidence="6" key="1">
    <citation type="submission" date="2016-05" db="EMBL/GenBank/DDBJ databases">
        <authorList>
            <person name="Naeem Raeece"/>
        </authorList>
    </citation>
    <scope>NUCLEOTIDE SEQUENCE [LARGE SCALE GENOMIC DNA]</scope>
</reference>
<dbReference type="InterPro" id="IPR001623">
    <property type="entry name" value="DnaJ_domain"/>
</dbReference>
<dbReference type="PRINTS" id="PR00625">
    <property type="entry name" value="JDOMAIN"/>
</dbReference>
<feature type="domain" description="J" evidence="4">
    <location>
        <begin position="559"/>
        <end position="620"/>
    </location>
</feature>
<dbReference type="GO" id="GO:0005737">
    <property type="term" value="C:cytoplasm"/>
    <property type="evidence" value="ECO:0007669"/>
    <property type="project" value="TreeGrafter"/>
</dbReference>
<feature type="region of interest" description="Disordered" evidence="2">
    <location>
        <begin position="404"/>
        <end position="436"/>
    </location>
</feature>
<keyword evidence="3" id="KW-0812">Transmembrane</keyword>
<protein>
    <submittedName>
        <fullName evidence="5">DnaJ protein, putative</fullName>
    </submittedName>
</protein>
<keyword evidence="3" id="KW-1133">Transmembrane helix</keyword>
<gene>
    <name evidence="5" type="ORF">PMALA_009090</name>
</gene>
<dbReference type="PANTHER" id="PTHR43096">
    <property type="entry name" value="DNAJ HOMOLOG 1, MITOCHONDRIAL-RELATED"/>
    <property type="match status" value="1"/>
</dbReference>
<feature type="transmembrane region" description="Helical" evidence="3">
    <location>
        <begin position="1313"/>
        <end position="1333"/>
    </location>
</feature>
<dbReference type="EMBL" id="FLQW01000489">
    <property type="protein sequence ID" value="SBS84191.1"/>
    <property type="molecule type" value="Genomic_DNA"/>
</dbReference>
<dbReference type="CDD" id="cd06257">
    <property type="entry name" value="DnaJ"/>
    <property type="match status" value="1"/>
</dbReference>
<feature type="compositionally biased region" description="Low complexity" evidence="2">
    <location>
        <begin position="873"/>
        <end position="888"/>
    </location>
</feature>
<sequence length="1433" mass="169719">MKKNNIDGFILKKNQYNHENNVLNKCSSYININNIKDLYNIQSDNVYEQIFDNICKEKIAHRKRKKEKSCRKNKLSFSRNSNSKINETHRRRQTNITTDHQFHAYYHQSTPSAPVQHSPSYHLGFAKYQSNKETRYLGELNKRKKIKIDEVPNTANDANCVTSNYVSGGAFFYDNSFDKTPKKSFTDNDAYDQEKVFTRIDDPSCSIKKNKNTLLSSNSSLNKYDYIKFVCSPIKKTCNYKSAKNETEMCNPSLKVVNNQIEEKRSYDKKHLQHHNDRYHSITNYSHTNSVHYWGDFNKSSKNKSIHVWPFKKGSSQIYYDKIKEIDLSTGKNSAACNDATSGKTPNTNSNVSSNESNHSSKHAHNISLIDLDNSDSINRLSKNFFINNKKFFLNDFNNDKIRTSTQKDHQNDDLPNSTSHKNTVMEKNDISNSRGTVDLYDKEDKVHFDGMSTNENCTVTSCRNTNDLNCKETYFSGSNKFYDVDERHLVGEEDCDVRCYNGEHYDSRKHYDEEHCTVQHFDKQYYNEQNYEEDHYADKNYSRDINMYVKKNCKISKCLYSYLDVAYNCSKEEIKKSYKDKIKVYHPDKGGSMQEFLELKLSYDILNDDKKRKMYDKYGHSIIELLLSEKFHDYNISSDEKNEEEVLDEESIKIYDLFVQKYNNVSYLHNLYDLKINSNQYNQFQKLIYHFFHEENYMFKNIFYIYPIYSPHMPPFSKIKKKKKMIKKNPYSSTIYFDDEDSNLKSVDKLSENSSSSNYNITNEITIFDTIKKKNVTNLFNELNSQFEHFYKNYIIPKTELSETYTNRFNQSYGEKWENQNSAVVDGNNNISFLTKPTCSAASFCKGTSLTPHIVHTAGESNTNRNVHRNGHCNNNHNSSSNSYNSNNHDKNNFPDFFREIEVSPMAYKIINENNEKHIDEFYKWFDLFFEHPVNVDDRTEEHQKLDHIYSEPYYMHSYPRNKSTMHSSNETRRNSKNRNTKSLNNKKCSNDEQNELNKQTRHMTPIEIEHNLLKVENTFTKKTEISAKNNSEQLRTIQWCGKDFTQYDQKRCFSNCFININVKGQVQNFCSNEKTIFLDRVNAALDSYSNQDGAKKGSKVQEVYGNPHQWIDENTTTERYSHLKNCDNKIMEFNNNSIQKINNGCKKKGNNKKWYYNDNVNCNRNSNDDNDDDDAILNVEEKYGFNLLKKSKHKIKDMTHDFNYVYIGNSVNKKKKFLLFIKEESIKKFLKIKLLIHKIKKKSNLKHISLFENEIDKNIKNIEYILLLITYKDELIPLNDFYLLDKNIYSNDHYCIPLHIKKKNKIARPTYFHFKWIIYTIQSFILFNLYFKKVNKYMCSFPFFNYKYNYFKRYIKSKEQTNEDNVKNKYIFFQQYIIKNKYKYLGYFPHNIILHLKNIASVNNDHQKPLQINLSSIFVLTPNKSFSHVDF</sequence>
<keyword evidence="1" id="KW-0143">Chaperone</keyword>
<dbReference type="Pfam" id="PF00226">
    <property type="entry name" value="DnaJ"/>
    <property type="match status" value="1"/>
</dbReference>
<proteinExistence type="predicted"/>
<feature type="compositionally biased region" description="Basic and acidic residues" evidence="2">
    <location>
        <begin position="404"/>
        <end position="413"/>
    </location>
</feature>
<feature type="compositionally biased region" description="Polar residues" evidence="2">
    <location>
        <begin position="414"/>
        <end position="423"/>
    </location>
</feature>
<dbReference type="GO" id="GO:0051082">
    <property type="term" value="F:unfolded protein binding"/>
    <property type="evidence" value="ECO:0007669"/>
    <property type="project" value="TreeGrafter"/>
</dbReference>
<dbReference type="VEuPathDB" id="PlasmoDB:PmUG01_08018700"/>
<feature type="region of interest" description="Disordered" evidence="2">
    <location>
        <begin position="338"/>
        <end position="360"/>
    </location>
</feature>
<dbReference type="SUPFAM" id="SSF46565">
    <property type="entry name" value="Chaperone J-domain"/>
    <property type="match status" value="1"/>
</dbReference>
<accession>A0A1A8VUN2</accession>
<feature type="region of interest" description="Disordered" evidence="2">
    <location>
        <begin position="959"/>
        <end position="998"/>
    </location>
</feature>
<dbReference type="InterPro" id="IPR036869">
    <property type="entry name" value="J_dom_sf"/>
</dbReference>
<evidence type="ECO:0000256" key="1">
    <source>
        <dbReference type="ARBA" id="ARBA00023186"/>
    </source>
</evidence>
<evidence type="ECO:0000313" key="6">
    <source>
        <dbReference type="Proteomes" id="UP000078597"/>
    </source>
</evidence>
<dbReference type="Proteomes" id="UP000078597">
    <property type="component" value="Unassembled WGS sequence"/>
</dbReference>
<evidence type="ECO:0000259" key="4">
    <source>
        <dbReference type="PROSITE" id="PS50076"/>
    </source>
</evidence>
<dbReference type="PANTHER" id="PTHR43096:SF52">
    <property type="entry name" value="DNAJ HOMOLOG 1, MITOCHONDRIAL-RELATED"/>
    <property type="match status" value="1"/>
</dbReference>
<dbReference type="GO" id="GO:0042026">
    <property type="term" value="P:protein refolding"/>
    <property type="evidence" value="ECO:0007669"/>
    <property type="project" value="TreeGrafter"/>
</dbReference>
<evidence type="ECO:0000313" key="5">
    <source>
        <dbReference type="EMBL" id="SBS84191.1"/>
    </source>
</evidence>
<dbReference type="Gene3D" id="1.10.287.110">
    <property type="entry name" value="DnaJ domain"/>
    <property type="match status" value="1"/>
</dbReference>
<feature type="region of interest" description="Disordered" evidence="2">
    <location>
        <begin position="63"/>
        <end position="90"/>
    </location>
</feature>
<keyword evidence="3" id="KW-0472">Membrane</keyword>
<evidence type="ECO:0000256" key="3">
    <source>
        <dbReference type="SAM" id="Phobius"/>
    </source>
</evidence>